<evidence type="ECO:0000313" key="1">
    <source>
        <dbReference type="EMBL" id="KAI5657525.1"/>
    </source>
</evidence>
<evidence type="ECO:0000313" key="2">
    <source>
        <dbReference type="Proteomes" id="UP001060085"/>
    </source>
</evidence>
<accession>A0ACC0AAW5</accession>
<protein>
    <submittedName>
        <fullName evidence="1">Uncharacterized protein</fullName>
    </submittedName>
</protein>
<comment type="caution">
    <text evidence="1">The sequence shown here is derived from an EMBL/GenBank/DDBJ whole genome shotgun (WGS) entry which is preliminary data.</text>
</comment>
<sequence>MAFVDAILGITRAPTMGALVIEIIMFMGPVWIAFFLGIMLGWAWKPKWASLGNCKFDISAPSSPSASVNLSPLKGFGGAGKKTFGSSSQADSLVQKERITLPQADNSSSSSSQVKSGESLAVKDDDLEHLCRLVEKKDGGRPWKRMMERSTSDMSYQAWQRDPETGPPQYCSRTVYENATPELLRDFFWDDEFRLKWDDMLIHAETVEECPTTGTMIVHWIRKFPFFCSDREYIIGRRIWESGRSYYCVTKGVPFDSIPRREKPRRVDLYYSSWFIQAVESREKNGQLNACEVILFHHEDMGIPWEIAKFGVRQGMWGAVGKIQRGFRAYQKTRASGKPISHPAFMAQINSKVDPVYLKSLEGGEDSSEAVCSPEKPKGINIPKLLVIGGAVAVACSLDQGLLTKTVIFSVARTFANIGRRACPGPGR</sequence>
<gene>
    <name evidence="1" type="ORF">M9H77_26318</name>
</gene>
<keyword evidence="2" id="KW-1185">Reference proteome</keyword>
<dbReference type="Proteomes" id="UP001060085">
    <property type="component" value="Linkage Group LG06"/>
</dbReference>
<name>A0ACC0AAW5_CATRO</name>
<reference evidence="2" key="1">
    <citation type="journal article" date="2023" name="Nat. Plants">
        <title>Single-cell RNA sequencing provides a high-resolution roadmap for understanding the multicellular compartmentation of specialized metabolism.</title>
        <authorList>
            <person name="Sun S."/>
            <person name="Shen X."/>
            <person name="Li Y."/>
            <person name="Li Y."/>
            <person name="Wang S."/>
            <person name="Li R."/>
            <person name="Zhang H."/>
            <person name="Shen G."/>
            <person name="Guo B."/>
            <person name="Wei J."/>
            <person name="Xu J."/>
            <person name="St-Pierre B."/>
            <person name="Chen S."/>
            <person name="Sun C."/>
        </authorList>
    </citation>
    <scope>NUCLEOTIDE SEQUENCE [LARGE SCALE GENOMIC DNA]</scope>
</reference>
<dbReference type="EMBL" id="CM044706">
    <property type="protein sequence ID" value="KAI5657525.1"/>
    <property type="molecule type" value="Genomic_DNA"/>
</dbReference>
<organism evidence="1 2">
    <name type="scientific">Catharanthus roseus</name>
    <name type="common">Madagascar periwinkle</name>
    <name type="synonym">Vinca rosea</name>
    <dbReference type="NCBI Taxonomy" id="4058"/>
    <lineage>
        <taxon>Eukaryota</taxon>
        <taxon>Viridiplantae</taxon>
        <taxon>Streptophyta</taxon>
        <taxon>Embryophyta</taxon>
        <taxon>Tracheophyta</taxon>
        <taxon>Spermatophyta</taxon>
        <taxon>Magnoliopsida</taxon>
        <taxon>eudicotyledons</taxon>
        <taxon>Gunneridae</taxon>
        <taxon>Pentapetalae</taxon>
        <taxon>asterids</taxon>
        <taxon>lamiids</taxon>
        <taxon>Gentianales</taxon>
        <taxon>Apocynaceae</taxon>
        <taxon>Rauvolfioideae</taxon>
        <taxon>Vinceae</taxon>
        <taxon>Catharanthinae</taxon>
        <taxon>Catharanthus</taxon>
    </lineage>
</organism>
<proteinExistence type="predicted"/>